<evidence type="ECO:0008006" key="3">
    <source>
        <dbReference type="Google" id="ProtNLM"/>
    </source>
</evidence>
<evidence type="ECO:0000313" key="1">
    <source>
        <dbReference type="EMBL" id="KAF7364658.1"/>
    </source>
</evidence>
<comment type="caution">
    <text evidence="1">The sequence shown here is derived from an EMBL/GenBank/DDBJ whole genome shotgun (WGS) entry which is preliminary data.</text>
</comment>
<keyword evidence="2" id="KW-1185">Reference proteome</keyword>
<organism evidence="1 2">
    <name type="scientific">Mycena venus</name>
    <dbReference type="NCBI Taxonomy" id="2733690"/>
    <lineage>
        <taxon>Eukaryota</taxon>
        <taxon>Fungi</taxon>
        <taxon>Dikarya</taxon>
        <taxon>Basidiomycota</taxon>
        <taxon>Agaricomycotina</taxon>
        <taxon>Agaricomycetes</taxon>
        <taxon>Agaricomycetidae</taxon>
        <taxon>Agaricales</taxon>
        <taxon>Marasmiineae</taxon>
        <taxon>Mycenaceae</taxon>
        <taxon>Mycena</taxon>
    </lineage>
</organism>
<proteinExistence type="predicted"/>
<sequence>MYLSPDVPVVVKKYAHQLRFFTLCIQSPEELEKTIAPFPSLKNLRVINGGEDLDLYLWDALDALRAAPALVDCELNCIHEDDSTNPPPLTHFSLRHLRLGRRPQLPEAELQREFVTSEQILKLLTLPALDTLFISDLDISDTEFTSFITRSTPPLQSLHLSMHREFLEEGGSEFPWLRLVPGLRDLTLDFGHFFRDVLHFLETMGTDSDFVPNLRNVTIRSWAFNEDDFETIIEMLSQRTQLQSFRVFHPHDDPDFTPDDDALATLRQLVENGMQIQVGLWS</sequence>
<dbReference type="SUPFAM" id="SSF52047">
    <property type="entry name" value="RNI-like"/>
    <property type="match status" value="1"/>
</dbReference>
<protein>
    <recommendedName>
        <fullName evidence="3">F-box domain-containing protein</fullName>
    </recommendedName>
</protein>
<evidence type="ECO:0000313" key="2">
    <source>
        <dbReference type="Proteomes" id="UP000620124"/>
    </source>
</evidence>
<dbReference type="Proteomes" id="UP000620124">
    <property type="component" value="Unassembled WGS sequence"/>
</dbReference>
<reference evidence="1" key="1">
    <citation type="submission" date="2020-05" db="EMBL/GenBank/DDBJ databases">
        <title>Mycena genomes resolve the evolution of fungal bioluminescence.</title>
        <authorList>
            <person name="Tsai I.J."/>
        </authorList>
    </citation>
    <scope>NUCLEOTIDE SEQUENCE</scope>
    <source>
        <strain evidence="1">CCC161011</strain>
    </source>
</reference>
<dbReference type="InterPro" id="IPR032675">
    <property type="entry name" value="LRR_dom_sf"/>
</dbReference>
<dbReference type="Gene3D" id="3.80.10.10">
    <property type="entry name" value="Ribonuclease Inhibitor"/>
    <property type="match status" value="1"/>
</dbReference>
<dbReference type="EMBL" id="JACAZI010000003">
    <property type="protein sequence ID" value="KAF7364658.1"/>
    <property type="molecule type" value="Genomic_DNA"/>
</dbReference>
<accession>A0A8H6YR15</accession>
<dbReference type="AlphaFoldDB" id="A0A8H6YR15"/>
<gene>
    <name evidence="1" type="ORF">MVEN_00335300</name>
</gene>
<name>A0A8H6YR15_9AGAR</name>
<dbReference type="OrthoDB" id="3065164at2759"/>